<reference evidence="2" key="1">
    <citation type="submission" date="2020-03" db="EMBL/GenBank/DDBJ databases">
        <title>Spirochaetal bacteria isolated from arthropods constitute a novel genus Entomospira genus novum within the order Spirochaetales.</title>
        <authorList>
            <person name="Grana-Miraglia L."/>
            <person name="Sikutova S."/>
            <person name="Fingerle V."/>
            <person name="Sing A."/>
            <person name="Castillo-Ramirez S."/>
            <person name="Margos G."/>
            <person name="Rudolf I."/>
        </authorList>
    </citation>
    <scope>NUCLEOTIDE SEQUENCE</scope>
    <source>
        <strain evidence="2">BR149</strain>
    </source>
</reference>
<dbReference type="EMBL" id="JAATLM010000001">
    <property type="protein sequence ID" value="NIZ69888.1"/>
    <property type="molecule type" value="Genomic_DNA"/>
</dbReference>
<feature type="region of interest" description="Disordered" evidence="1">
    <location>
        <begin position="1"/>
        <end position="24"/>
    </location>
</feature>
<name>A0A968GG54_9SPIO</name>
<protein>
    <submittedName>
        <fullName evidence="2">Uncharacterized protein</fullName>
    </submittedName>
</protein>
<gene>
    <name evidence="2" type="ORF">HCT48_06675</name>
</gene>
<comment type="caution">
    <text evidence="2">The sequence shown here is derived from an EMBL/GenBank/DDBJ whole genome shotgun (WGS) entry which is preliminary data.</text>
</comment>
<evidence type="ECO:0000313" key="2">
    <source>
        <dbReference type="EMBL" id="NIZ69888.1"/>
    </source>
</evidence>
<dbReference type="Proteomes" id="UP000778951">
    <property type="component" value="Unassembled WGS sequence"/>
</dbReference>
<keyword evidence="3" id="KW-1185">Reference proteome</keyword>
<sequence length="87" mass="9814">MSEVNGKGGRWQWPDPNNRSPNEPQIVMNREKILGLYVKKTGIEATNVTSTVKDAITEEAKSRGWDNVAFMVDQTTNIPFCVLTKNF</sequence>
<dbReference type="RefSeq" id="WP_167695960.1">
    <property type="nucleotide sequence ID" value="NZ_CP118181.1"/>
</dbReference>
<organism evidence="2 3">
    <name type="scientific">Entomospira culicis</name>
    <dbReference type="NCBI Taxonomy" id="2719989"/>
    <lineage>
        <taxon>Bacteria</taxon>
        <taxon>Pseudomonadati</taxon>
        <taxon>Spirochaetota</taxon>
        <taxon>Spirochaetia</taxon>
        <taxon>Spirochaetales</taxon>
        <taxon>Spirochaetaceae</taxon>
        <taxon>Entomospira</taxon>
    </lineage>
</organism>
<evidence type="ECO:0000256" key="1">
    <source>
        <dbReference type="SAM" id="MobiDB-lite"/>
    </source>
</evidence>
<dbReference type="AlphaFoldDB" id="A0A968GG54"/>
<accession>A0A968GG54</accession>
<evidence type="ECO:0000313" key="3">
    <source>
        <dbReference type="Proteomes" id="UP000778951"/>
    </source>
</evidence>
<proteinExistence type="predicted"/>